<sequence>MSDIYGSDLIPGDVMALGTHEGIWSYMTPWGSNIHDTIANLIQSLNQDLNDTNIVSDNNDEFDIWKKKKLHGVDFIS</sequence>
<organism evidence="1 2">
    <name type="scientific">Candida boidinii</name>
    <name type="common">Yeast</name>
    <dbReference type="NCBI Taxonomy" id="5477"/>
    <lineage>
        <taxon>Eukaryota</taxon>
        <taxon>Fungi</taxon>
        <taxon>Dikarya</taxon>
        <taxon>Ascomycota</taxon>
        <taxon>Saccharomycotina</taxon>
        <taxon>Pichiomycetes</taxon>
        <taxon>Pichiales</taxon>
        <taxon>Pichiaceae</taxon>
        <taxon>Ogataea</taxon>
        <taxon>Ogataea/Candida clade</taxon>
    </lineage>
</organism>
<keyword evidence="2" id="KW-1185">Reference proteome</keyword>
<proteinExistence type="predicted"/>
<accession>A0ACB5TZN6</accession>
<reference evidence="1" key="1">
    <citation type="submission" date="2023-04" db="EMBL/GenBank/DDBJ databases">
        <title>Candida boidinii NBRC 1967.</title>
        <authorList>
            <person name="Ichikawa N."/>
            <person name="Sato H."/>
            <person name="Tonouchi N."/>
        </authorList>
    </citation>
    <scope>NUCLEOTIDE SEQUENCE</scope>
    <source>
        <strain evidence="1">NBRC 1967</strain>
    </source>
</reference>
<dbReference type="EMBL" id="BSXV01003609">
    <property type="protein sequence ID" value="GME98674.1"/>
    <property type="molecule type" value="Genomic_DNA"/>
</dbReference>
<evidence type="ECO:0000313" key="2">
    <source>
        <dbReference type="Proteomes" id="UP001165101"/>
    </source>
</evidence>
<dbReference type="Proteomes" id="UP001165101">
    <property type="component" value="Unassembled WGS sequence"/>
</dbReference>
<comment type="caution">
    <text evidence="1">The sequence shown here is derived from an EMBL/GenBank/DDBJ whole genome shotgun (WGS) entry which is preliminary data.</text>
</comment>
<name>A0ACB5TZN6_CANBO</name>
<gene>
    <name evidence="1" type="ORF">Cboi01_000502600</name>
</gene>
<protein>
    <submittedName>
        <fullName evidence="1">Unnamed protein product</fullName>
    </submittedName>
</protein>
<evidence type="ECO:0000313" key="1">
    <source>
        <dbReference type="EMBL" id="GME98674.1"/>
    </source>
</evidence>